<dbReference type="RefSeq" id="WP_281812545.1">
    <property type="nucleotide sequence ID" value="NZ_BRLB01000001.1"/>
</dbReference>
<reference evidence="3" key="1">
    <citation type="submission" date="2022-06" db="EMBL/GenBank/DDBJ databases">
        <title>Vallitalea longa sp. nov., an anaerobic bacterium isolated from marine sediment.</title>
        <authorList>
            <person name="Hirano S."/>
            <person name="Terahara T."/>
            <person name="Mori K."/>
            <person name="Hamada M."/>
            <person name="Matsumoto R."/>
            <person name="Kobayashi T."/>
        </authorList>
    </citation>
    <scope>NUCLEOTIDE SEQUENCE</scope>
    <source>
        <strain evidence="3">SH18-1</strain>
    </source>
</reference>
<evidence type="ECO:0000313" key="3">
    <source>
        <dbReference type="EMBL" id="GKX28362.1"/>
    </source>
</evidence>
<dbReference type="SUPFAM" id="SSF52833">
    <property type="entry name" value="Thioredoxin-like"/>
    <property type="match status" value="1"/>
</dbReference>
<dbReference type="PROSITE" id="PS51352">
    <property type="entry name" value="THIOREDOXIN_2"/>
    <property type="match status" value="1"/>
</dbReference>
<feature type="domain" description="Thioredoxin" evidence="2">
    <location>
        <begin position="44"/>
        <end position="196"/>
    </location>
</feature>
<gene>
    <name evidence="3" type="ORF">SH1V18_08420</name>
</gene>
<comment type="caution">
    <text evidence="3">The sequence shown here is derived from an EMBL/GenBank/DDBJ whole genome shotgun (WGS) entry which is preliminary data.</text>
</comment>
<protein>
    <recommendedName>
        <fullName evidence="2">Thioredoxin domain-containing protein</fullName>
    </recommendedName>
</protein>
<keyword evidence="4" id="KW-1185">Reference proteome</keyword>
<evidence type="ECO:0000313" key="4">
    <source>
        <dbReference type="Proteomes" id="UP001144256"/>
    </source>
</evidence>
<keyword evidence="1" id="KW-0732">Signal</keyword>
<dbReference type="EMBL" id="BRLB01000001">
    <property type="protein sequence ID" value="GKX28362.1"/>
    <property type="molecule type" value="Genomic_DNA"/>
</dbReference>
<evidence type="ECO:0000259" key="2">
    <source>
        <dbReference type="PROSITE" id="PS51352"/>
    </source>
</evidence>
<evidence type="ECO:0000256" key="1">
    <source>
        <dbReference type="SAM" id="SignalP"/>
    </source>
</evidence>
<organism evidence="3 4">
    <name type="scientific">Vallitalea longa</name>
    <dbReference type="NCBI Taxonomy" id="2936439"/>
    <lineage>
        <taxon>Bacteria</taxon>
        <taxon>Bacillati</taxon>
        <taxon>Bacillota</taxon>
        <taxon>Clostridia</taxon>
        <taxon>Lachnospirales</taxon>
        <taxon>Vallitaleaceae</taxon>
        <taxon>Vallitalea</taxon>
    </lineage>
</organism>
<dbReference type="InterPro" id="IPR050553">
    <property type="entry name" value="Thioredoxin_ResA/DsbE_sf"/>
</dbReference>
<sequence>MKKILILITTLVVFCAFTACTSGNNSDNTNSSENISQSATEENTFEPIPLGDFSVQDFDGNILTKDIFKDYDLTMVNLWTTTCSYCIEEMLPLNTIRDEFQSEGKKINIIGICMDIGNTDDINDDNFKIAQEIIKKTGVLYLNIIPDDVLLLGRLKGIQAFPESFFVDNEGNVITDAHVGALGKNQWKVLINEEFDKIEKSLDKE</sequence>
<dbReference type="Gene3D" id="3.40.30.10">
    <property type="entry name" value="Glutaredoxin"/>
    <property type="match status" value="1"/>
</dbReference>
<proteinExistence type="predicted"/>
<dbReference type="CDD" id="cd02966">
    <property type="entry name" value="TlpA_like_family"/>
    <property type="match status" value="1"/>
</dbReference>
<dbReference type="PANTHER" id="PTHR42852:SF13">
    <property type="entry name" value="PROTEIN DIPZ"/>
    <property type="match status" value="1"/>
</dbReference>
<accession>A0A9W5Y7Y0</accession>
<dbReference type="AlphaFoldDB" id="A0A9W5Y7Y0"/>
<dbReference type="InterPro" id="IPR036249">
    <property type="entry name" value="Thioredoxin-like_sf"/>
</dbReference>
<dbReference type="PROSITE" id="PS51257">
    <property type="entry name" value="PROKAR_LIPOPROTEIN"/>
    <property type="match status" value="1"/>
</dbReference>
<name>A0A9W5Y7Y0_9FIRM</name>
<dbReference type="InterPro" id="IPR013766">
    <property type="entry name" value="Thioredoxin_domain"/>
</dbReference>
<dbReference type="PANTHER" id="PTHR42852">
    <property type="entry name" value="THIOL:DISULFIDE INTERCHANGE PROTEIN DSBE"/>
    <property type="match status" value="1"/>
</dbReference>
<feature type="signal peptide" evidence="1">
    <location>
        <begin position="1"/>
        <end position="21"/>
    </location>
</feature>
<feature type="chain" id="PRO_5040869197" description="Thioredoxin domain-containing protein" evidence="1">
    <location>
        <begin position="22"/>
        <end position="205"/>
    </location>
</feature>
<dbReference type="Proteomes" id="UP001144256">
    <property type="component" value="Unassembled WGS sequence"/>
</dbReference>